<gene>
    <name evidence="1" type="ORF">Pa4123_82870</name>
</gene>
<dbReference type="Proteomes" id="UP001144280">
    <property type="component" value="Unassembled WGS sequence"/>
</dbReference>
<accession>A0ABQ5R8B7</accession>
<dbReference type="InterPro" id="IPR058915">
    <property type="entry name" value="AcrVA2-like"/>
</dbReference>
<protein>
    <submittedName>
        <fullName evidence="1">Uncharacterized protein</fullName>
    </submittedName>
</protein>
<dbReference type="EMBL" id="BSDI01000074">
    <property type="protein sequence ID" value="GLI03009.1"/>
    <property type="molecule type" value="Genomic_DNA"/>
</dbReference>
<evidence type="ECO:0000313" key="2">
    <source>
        <dbReference type="Proteomes" id="UP001144280"/>
    </source>
</evidence>
<evidence type="ECO:0000313" key="1">
    <source>
        <dbReference type="EMBL" id="GLI03009.1"/>
    </source>
</evidence>
<reference evidence="1" key="1">
    <citation type="submission" date="2022-12" db="EMBL/GenBank/DDBJ databases">
        <title>New Phytohabitans aurantiacus sp. RD004123 nov., an actinomycete isolated from soil.</title>
        <authorList>
            <person name="Triningsih D.W."/>
            <person name="Harunari E."/>
            <person name="Igarashi Y."/>
        </authorList>
    </citation>
    <scope>NUCLEOTIDE SEQUENCE</scope>
    <source>
        <strain evidence="1">RD004123</strain>
    </source>
</reference>
<sequence length="445" mass="49118">MSAGMPDAGRQMACRVCARPLNRYVDLDTGKASYLHPLDMRGATMPAHEPEPVPADQIDTDHVCDFCSDRKIVYAYRVRPVETVMDGPGGRLVQHYGSDWSACIDCAHLLEAGDLNALHARIMRNGGFRERQVADQLRLFLRDVFAGLRPGRTVLAIGRWEPVPLPAPILPRVRDRLADLLRGPDHLPADLDAPDLRARLADGLRTAHLYWIDPQFTDLAVHAAEALPDRPITAHPPAPHGLIAWAGPVGQRNDTVAATWTTGPDGIDIVGYRSIGAGLDGASLQRLREQVGWLTPRSHRHMPAGTPVDADDSTTAVVVATWLLIAQKLAETVESDVDRSIRRAYQRSGRPAPQVRLVRIRGTAPLPAASASAPRRSGDAPTVERTYRWWVRGHWRNQPYGPGRARHRWIFIDPQLRGPDDKPIKASTTVRILGTHQQPPHTNDG</sequence>
<organism evidence="1 2">
    <name type="scientific">Phytohabitans aurantiacus</name>
    <dbReference type="NCBI Taxonomy" id="3016789"/>
    <lineage>
        <taxon>Bacteria</taxon>
        <taxon>Bacillati</taxon>
        <taxon>Actinomycetota</taxon>
        <taxon>Actinomycetes</taxon>
        <taxon>Micromonosporales</taxon>
        <taxon>Micromonosporaceae</taxon>
    </lineage>
</organism>
<comment type="caution">
    <text evidence="1">The sequence shown here is derived from an EMBL/GenBank/DDBJ whole genome shotgun (WGS) entry which is preliminary data.</text>
</comment>
<keyword evidence="2" id="KW-1185">Reference proteome</keyword>
<proteinExistence type="predicted"/>
<dbReference type="RefSeq" id="WP_281904885.1">
    <property type="nucleotide sequence ID" value="NZ_BSDI01000074.1"/>
</dbReference>
<name>A0ABQ5R8B7_9ACTN</name>
<dbReference type="Pfam" id="PF26125">
    <property type="entry name" value="AcrVA2-like"/>
    <property type="match status" value="1"/>
</dbReference>